<dbReference type="Pfam" id="PF01370">
    <property type="entry name" value="Epimerase"/>
    <property type="match status" value="1"/>
</dbReference>
<dbReference type="PANTHER" id="PTHR48079">
    <property type="entry name" value="PROTEIN YEEZ"/>
    <property type="match status" value="1"/>
</dbReference>
<dbReference type="InterPro" id="IPR036291">
    <property type="entry name" value="NAD(P)-bd_dom_sf"/>
</dbReference>
<dbReference type="InterPro" id="IPR051783">
    <property type="entry name" value="NAD(P)-dependent_oxidoreduct"/>
</dbReference>
<feature type="domain" description="NAD-dependent epimerase/dehydratase" evidence="1">
    <location>
        <begin position="6"/>
        <end position="213"/>
    </location>
</feature>
<dbReference type="Proteomes" id="UP000022311">
    <property type="component" value="Unassembled WGS sequence"/>
</dbReference>
<dbReference type="AlphaFoldDB" id="A0AAV3M7J5"/>
<evidence type="ECO:0000313" key="3">
    <source>
        <dbReference type="Proteomes" id="UP000022311"/>
    </source>
</evidence>
<gene>
    <name evidence="2" type="primary">yeeZ</name>
    <name evidence="2" type="ORF">HMPREF1563_0169</name>
</gene>
<dbReference type="InterPro" id="IPR001509">
    <property type="entry name" value="Epimerase_deHydtase"/>
</dbReference>
<dbReference type="PANTHER" id="PTHR48079:SF6">
    <property type="entry name" value="NAD(P)-BINDING DOMAIN-CONTAINING PROTEIN-RELATED"/>
    <property type="match status" value="1"/>
</dbReference>
<comment type="caution">
    <text evidence="2">The sequence shown here is derived from an EMBL/GenBank/DDBJ whole genome shotgun (WGS) entry which is preliminary data.</text>
</comment>
<dbReference type="EMBL" id="JALD01000030">
    <property type="protein sequence ID" value="EUD11853.1"/>
    <property type="molecule type" value="Genomic_DNA"/>
</dbReference>
<dbReference type="GeneID" id="57294453"/>
<organism evidence="2 3">
    <name type="scientific">Providencia alcalifaciens 205/92</name>
    <dbReference type="NCBI Taxonomy" id="1256988"/>
    <lineage>
        <taxon>Bacteria</taxon>
        <taxon>Pseudomonadati</taxon>
        <taxon>Pseudomonadota</taxon>
        <taxon>Gammaproteobacteria</taxon>
        <taxon>Enterobacterales</taxon>
        <taxon>Morganellaceae</taxon>
        <taxon>Providencia</taxon>
    </lineage>
</organism>
<dbReference type="CDD" id="cd05266">
    <property type="entry name" value="SDR_a4"/>
    <property type="match status" value="1"/>
</dbReference>
<dbReference type="GO" id="GO:0005737">
    <property type="term" value="C:cytoplasm"/>
    <property type="evidence" value="ECO:0007669"/>
    <property type="project" value="TreeGrafter"/>
</dbReference>
<reference evidence="2 3" key="1">
    <citation type="submission" date="2014-01" db="EMBL/GenBank/DDBJ databases">
        <authorList>
            <person name="Durkin A.S."/>
            <person name="McCorrison J."/>
            <person name="Torralba M."/>
            <person name="Gillis M."/>
            <person name="Haft D.H."/>
            <person name="Methe B."/>
            <person name="Sutton G."/>
            <person name="Nelson K.E."/>
        </authorList>
    </citation>
    <scope>NUCLEOTIDE SEQUENCE [LARGE SCALE GENOMIC DNA]</scope>
    <source>
        <strain evidence="2 3">205/92</strain>
    </source>
</reference>
<accession>A0AAV3M7J5</accession>
<dbReference type="RefSeq" id="WP_006657685.1">
    <property type="nucleotide sequence ID" value="NZ_JALD01000030.1"/>
</dbReference>
<dbReference type="Gene3D" id="3.40.50.720">
    <property type="entry name" value="NAD(P)-binding Rossmann-like Domain"/>
    <property type="match status" value="1"/>
</dbReference>
<evidence type="ECO:0000313" key="2">
    <source>
        <dbReference type="EMBL" id="EUD11853.1"/>
    </source>
</evidence>
<evidence type="ECO:0000259" key="1">
    <source>
        <dbReference type="Pfam" id="PF01370"/>
    </source>
</evidence>
<proteinExistence type="predicted"/>
<sequence length="274" mass="29944">MKKITIIGLGWLGVPLANRLMAHGMNVAGTKTSIDGVEAARGVGIDCYQLQLTPELRCDVDDLDQLMEGTEVLVILLPPSKVSLSGYIVAIEQLVDSAISYRVPRVIFTSSTSVYGEVEGVITEDAPLLGETASAKALIAVEQWLHGLPNIRVDVLRLAGLVGENRHAGRFLAGKEQVKGANQPVNMVHQDDVIAAILLLIQRSEGGHVYNLCAPEHPTRQQFYTEAAESLNLTPPKFVLEEDEMAGKTIDGQRICHELGYEYQFTHPLYMPMS</sequence>
<name>A0AAV3M7J5_9GAMM</name>
<dbReference type="GO" id="GO:0004029">
    <property type="term" value="F:aldehyde dehydrogenase (NAD+) activity"/>
    <property type="evidence" value="ECO:0007669"/>
    <property type="project" value="TreeGrafter"/>
</dbReference>
<protein>
    <submittedName>
        <fullName evidence="2">Protein YeeZ</fullName>
    </submittedName>
</protein>
<dbReference type="SUPFAM" id="SSF51735">
    <property type="entry name" value="NAD(P)-binding Rossmann-fold domains"/>
    <property type="match status" value="1"/>
</dbReference>